<organism evidence="2 3">
    <name type="scientific">Tribonema minus</name>
    <dbReference type="NCBI Taxonomy" id="303371"/>
    <lineage>
        <taxon>Eukaryota</taxon>
        <taxon>Sar</taxon>
        <taxon>Stramenopiles</taxon>
        <taxon>Ochrophyta</taxon>
        <taxon>PX clade</taxon>
        <taxon>Xanthophyceae</taxon>
        <taxon>Tribonematales</taxon>
        <taxon>Tribonemataceae</taxon>
        <taxon>Tribonema</taxon>
    </lineage>
</organism>
<evidence type="ECO:0000313" key="3">
    <source>
        <dbReference type="Proteomes" id="UP000664859"/>
    </source>
</evidence>
<dbReference type="Proteomes" id="UP000664859">
    <property type="component" value="Unassembled WGS sequence"/>
</dbReference>
<reference evidence="2" key="1">
    <citation type="submission" date="2021-02" db="EMBL/GenBank/DDBJ databases">
        <title>First Annotated Genome of the Yellow-green Alga Tribonema minus.</title>
        <authorList>
            <person name="Mahan K.M."/>
        </authorList>
    </citation>
    <scope>NUCLEOTIDE SEQUENCE</scope>
    <source>
        <strain evidence="2">UTEX B ZZ1240</strain>
    </source>
</reference>
<keyword evidence="1" id="KW-0812">Transmembrane</keyword>
<accession>A0A836C835</accession>
<feature type="transmembrane region" description="Helical" evidence="1">
    <location>
        <begin position="690"/>
        <end position="710"/>
    </location>
</feature>
<keyword evidence="3" id="KW-1185">Reference proteome</keyword>
<evidence type="ECO:0000313" key="2">
    <source>
        <dbReference type="EMBL" id="KAG5175602.1"/>
    </source>
</evidence>
<dbReference type="EMBL" id="JAFCMP010000547">
    <property type="protein sequence ID" value="KAG5175602.1"/>
    <property type="molecule type" value="Genomic_DNA"/>
</dbReference>
<keyword evidence="1" id="KW-0472">Membrane</keyword>
<protein>
    <submittedName>
        <fullName evidence="2">Uncharacterized protein</fullName>
    </submittedName>
</protein>
<feature type="transmembrane region" description="Helical" evidence="1">
    <location>
        <begin position="651"/>
        <end position="669"/>
    </location>
</feature>
<comment type="caution">
    <text evidence="2">The sequence shown here is derived from an EMBL/GenBank/DDBJ whole genome shotgun (WGS) entry which is preliminary data.</text>
</comment>
<name>A0A836C835_9STRA</name>
<gene>
    <name evidence="2" type="ORF">JKP88DRAFT_347202</name>
</gene>
<dbReference type="AlphaFoldDB" id="A0A836C835"/>
<feature type="transmembrane region" description="Helical" evidence="1">
    <location>
        <begin position="759"/>
        <end position="781"/>
    </location>
</feature>
<evidence type="ECO:0000256" key="1">
    <source>
        <dbReference type="SAM" id="Phobius"/>
    </source>
</evidence>
<proteinExistence type="predicted"/>
<sequence length="840" mass="89720">MKLPEDAGGDTELCGEALQSGQQVSLCNIVGKGYPLGSAADLLFAARFQKPDAAWPTTDRNVRAFMADYTLTLTREQSRLDAYKQIKGTAESRLDAYKQIKGTAELRLATYKQIKGTAELDMFLCSDLECTVVAGLLDIFLCSDLKCTIIAGLLDIFLCSDLECTVLDIFLCSDLECTAVADLIFLAHGPSHAAVTLAMGYVRFATTVLGLPMQFIRDAYAMTPVIAPIAESDASVAPSMAQVAWTLDDPQWVEADPVLVSFGAMDLFNALRMGNYETSGGKCVTIITFKHDWMDQQGWNTSHDCVSKSLYIFDSYFTQANLQWPPTIEPGPPNKDPPEEHHVFAPARRGAGAGNWDTAAAGAPGVVASYGRTLFCDASMFRNVQTVTAGTSSCSIADGAYAAAQPAGGAPRRAGRREPRPPAALVIGAAAISAWAVTEERLTPDSGGDSAGGDSGRLRMEPYDYLTTDGGRNPARGRAVEGSSVNNVGPAEALLRLGSSVNNVGPAEALLRLAVLASKTWTEPLPWCNGDRASGTVLINSNAQFGELQLPNGTRTTIYDCDAWGGLGWGPVGGGALPAVSGATLLARMRVSWVNMTYDFKGETHGIMGYARPFGSSILSGINTTMASARTVLSDVVSAELATTDTNYTRAGAFLLLSQTLVALLAAYLGRHELVYFFRRARLPRLAAKALTAVVFVFTIVTPPALVLVADGSARATGADGSSSTIRWVEGQAYGSGEYRIVGAVSVTLNAQHDQVANVLVWLNFTIALVGCLWCSVAMFVRNRPRQLDVDDDPVKCDSDDIEVEVMQTSQVTHPQQRSRRLIHVGEEEGAGGTGAMWLH</sequence>
<keyword evidence="1" id="KW-1133">Transmembrane helix</keyword>